<reference evidence="2 3" key="1">
    <citation type="submission" date="2024-09" db="EMBL/GenBank/DDBJ databases">
        <authorList>
            <person name="Sun Q."/>
            <person name="Mori K."/>
        </authorList>
    </citation>
    <scope>NUCLEOTIDE SEQUENCE [LARGE SCALE GENOMIC DNA]</scope>
    <source>
        <strain evidence="2 3">CCM 3426</strain>
    </source>
</reference>
<dbReference type="CDD" id="cd02440">
    <property type="entry name" value="AdoMet_MTases"/>
    <property type="match status" value="1"/>
</dbReference>
<keyword evidence="2" id="KW-0808">Transferase</keyword>
<feature type="domain" description="Methyltransferase FkbM" evidence="1">
    <location>
        <begin position="50"/>
        <end position="227"/>
    </location>
</feature>
<dbReference type="EMBL" id="JBHMEI010000004">
    <property type="protein sequence ID" value="MFB9201348.1"/>
    <property type="molecule type" value="Genomic_DNA"/>
</dbReference>
<dbReference type="RefSeq" id="WP_189650074.1">
    <property type="nucleotide sequence ID" value="NZ_BMRC01000012.1"/>
</dbReference>
<dbReference type="PANTHER" id="PTHR34203">
    <property type="entry name" value="METHYLTRANSFERASE, FKBM FAMILY PROTEIN"/>
    <property type="match status" value="1"/>
</dbReference>
<dbReference type="Pfam" id="PF05050">
    <property type="entry name" value="Methyltransf_21"/>
    <property type="match status" value="1"/>
</dbReference>
<evidence type="ECO:0000259" key="1">
    <source>
        <dbReference type="Pfam" id="PF05050"/>
    </source>
</evidence>
<dbReference type="GO" id="GO:0008168">
    <property type="term" value="F:methyltransferase activity"/>
    <property type="evidence" value="ECO:0007669"/>
    <property type="project" value="UniProtKB-KW"/>
</dbReference>
<accession>A0ABV5IB52</accession>
<dbReference type="Proteomes" id="UP001589647">
    <property type="component" value="Unassembled WGS sequence"/>
</dbReference>
<sequence length="281" mass="30819">MSTTPALLRRDGFTWALRPSSGDRAGPGPHEQDIWRLMRSFAAPGSAFLDVGAHVGHYALRMARDFTKVIAIEPNPVALHGLSLNLRLNDVGNVDVHPVAAHASRARLRLWDPYDVTAGPCTRTLAPGEPATVPADCDTSMLHSGQDGYGAFLGEVAALPIDDVAARSPERIGLVKMDVEGHEGKALAGAYETIARHRPALLIEMHDSMYGEGIRTEVIEQLTRHDYTWCDFSLYQRSKMTRSDMCPYIYAEPAGVGRLRDVLDFADRANEDAASRWVTTP</sequence>
<comment type="caution">
    <text evidence="2">The sequence shown here is derived from an EMBL/GenBank/DDBJ whole genome shotgun (WGS) entry which is preliminary data.</text>
</comment>
<dbReference type="SUPFAM" id="SSF53335">
    <property type="entry name" value="S-adenosyl-L-methionine-dependent methyltransferases"/>
    <property type="match status" value="1"/>
</dbReference>
<dbReference type="Gene3D" id="3.40.50.150">
    <property type="entry name" value="Vaccinia Virus protein VP39"/>
    <property type="match status" value="1"/>
</dbReference>
<organism evidence="2 3">
    <name type="scientific">Nonomuraea spiralis</name>
    <dbReference type="NCBI Taxonomy" id="46182"/>
    <lineage>
        <taxon>Bacteria</taxon>
        <taxon>Bacillati</taxon>
        <taxon>Actinomycetota</taxon>
        <taxon>Actinomycetes</taxon>
        <taxon>Streptosporangiales</taxon>
        <taxon>Streptosporangiaceae</taxon>
        <taxon>Nonomuraea</taxon>
    </lineage>
</organism>
<evidence type="ECO:0000313" key="2">
    <source>
        <dbReference type="EMBL" id="MFB9201348.1"/>
    </source>
</evidence>
<proteinExistence type="predicted"/>
<evidence type="ECO:0000313" key="3">
    <source>
        <dbReference type="Proteomes" id="UP001589647"/>
    </source>
</evidence>
<name>A0ABV5IB52_9ACTN</name>
<dbReference type="NCBIfam" id="TIGR01444">
    <property type="entry name" value="fkbM_fam"/>
    <property type="match status" value="1"/>
</dbReference>
<dbReference type="PANTHER" id="PTHR34203:SF15">
    <property type="entry name" value="SLL1173 PROTEIN"/>
    <property type="match status" value="1"/>
</dbReference>
<gene>
    <name evidence="2" type="ORF">ACFFV7_09120</name>
</gene>
<keyword evidence="3" id="KW-1185">Reference proteome</keyword>
<dbReference type="InterPro" id="IPR052514">
    <property type="entry name" value="SAM-dependent_MTase"/>
</dbReference>
<protein>
    <submittedName>
        <fullName evidence="2">FkbM family methyltransferase</fullName>
    </submittedName>
</protein>
<dbReference type="InterPro" id="IPR006342">
    <property type="entry name" value="FkbM_mtfrase"/>
</dbReference>
<dbReference type="GO" id="GO:0032259">
    <property type="term" value="P:methylation"/>
    <property type="evidence" value="ECO:0007669"/>
    <property type="project" value="UniProtKB-KW"/>
</dbReference>
<keyword evidence="2" id="KW-0489">Methyltransferase</keyword>
<dbReference type="InterPro" id="IPR029063">
    <property type="entry name" value="SAM-dependent_MTases_sf"/>
</dbReference>